<keyword evidence="3" id="KW-1185">Reference proteome</keyword>
<keyword evidence="1" id="KW-0472">Membrane</keyword>
<protein>
    <recommendedName>
        <fullName evidence="4">G-protein coupled receptors family 1 profile domain-containing protein</fullName>
    </recommendedName>
</protein>
<accession>A0ABD0KPY9</accession>
<organism evidence="2 3">
    <name type="scientific">Batillaria attramentaria</name>
    <dbReference type="NCBI Taxonomy" id="370345"/>
    <lineage>
        <taxon>Eukaryota</taxon>
        <taxon>Metazoa</taxon>
        <taxon>Spiralia</taxon>
        <taxon>Lophotrochozoa</taxon>
        <taxon>Mollusca</taxon>
        <taxon>Gastropoda</taxon>
        <taxon>Caenogastropoda</taxon>
        <taxon>Sorbeoconcha</taxon>
        <taxon>Cerithioidea</taxon>
        <taxon>Batillariidae</taxon>
        <taxon>Batillaria</taxon>
    </lineage>
</organism>
<comment type="caution">
    <text evidence="2">The sequence shown here is derived from an EMBL/GenBank/DDBJ whole genome shotgun (WGS) entry which is preliminary data.</text>
</comment>
<dbReference type="AlphaFoldDB" id="A0ABD0KPY9"/>
<evidence type="ECO:0000256" key="1">
    <source>
        <dbReference type="SAM" id="Phobius"/>
    </source>
</evidence>
<dbReference type="EMBL" id="JACVVK020000142">
    <property type="protein sequence ID" value="KAK7489106.1"/>
    <property type="molecule type" value="Genomic_DNA"/>
</dbReference>
<feature type="transmembrane region" description="Helical" evidence="1">
    <location>
        <begin position="43"/>
        <end position="65"/>
    </location>
</feature>
<proteinExistence type="predicted"/>
<evidence type="ECO:0000313" key="3">
    <source>
        <dbReference type="Proteomes" id="UP001519460"/>
    </source>
</evidence>
<dbReference type="Proteomes" id="UP001519460">
    <property type="component" value="Unassembled WGS sequence"/>
</dbReference>
<feature type="transmembrane region" description="Helical" evidence="1">
    <location>
        <begin position="77"/>
        <end position="96"/>
    </location>
</feature>
<sequence length="111" mass="12400">MFTADLEYTTFTSLTNNEPPQTAADLPTVSKETFDRIMKIMDIFNLIFEAASVVLTFTSALIYALPNMRRATACYLVALNASDTLSGLLVVIRAVWHTTMGTRAKSFFVFF</sequence>
<gene>
    <name evidence="2" type="ORF">BaRGS_00019620</name>
</gene>
<reference evidence="2 3" key="1">
    <citation type="journal article" date="2023" name="Sci. Data">
        <title>Genome assembly of the Korean intertidal mud-creeper Batillaria attramentaria.</title>
        <authorList>
            <person name="Patra A.K."/>
            <person name="Ho P.T."/>
            <person name="Jun S."/>
            <person name="Lee S.J."/>
            <person name="Kim Y."/>
            <person name="Won Y.J."/>
        </authorList>
    </citation>
    <scope>NUCLEOTIDE SEQUENCE [LARGE SCALE GENOMIC DNA]</scope>
    <source>
        <strain evidence="2">Wonlab-2016</strain>
    </source>
</reference>
<evidence type="ECO:0008006" key="4">
    <source>
        <dbReference type="Google" id="ProtNLM"/>
    </source>
</evidence>
<keyword evidence="1" id="KW-1133">Transmembrane helix</keyword>
<evidence type="ECO:0000313" key="2">
    <source>
        <dbReference type="EMBL" id="KAK7489106.1"/>
    </source>
</evidence>
<name>A0ABD0KPY9_9CAEN</name>
<keyword evidence="1" id="KW-0812">Transmembrane</keyword>